<keyword evidence="6" id="KW-0333">Golgi apparatus</keyword>
<evidence type="ECO:0000256" key="8">
    <source>
        <dbReference type="SAM" id="Coils"/>
    </source>
</evidence>
<keyword evidence="4" id="KW-0813">Transport</keyword>
<evidence type="ECO:0000256" key="5">
    <source>
        <dbReference type="ARBA" id="ARBA00022927"/>
    </source>
</evidence>
<dbReference type="AlphaFoldDB" id="A0A6G1I3X6"/>
<feature type="compositionally biased region" description="Low complexity" evidence="9">
    <location>
        <begin position="46"/>
        <end position="58"/>
    </location>
</feature>
<comment type="subcellular location">
    <subcellularLocation>
        <location evidence="1">Golgi apparatus</location>
        <location evidence="1">trans-Golgi network</location>
    </subcellularLocation>
</comment>
<feature type="region of interest" description="Disordered" evidence="9">
    <location>
        <begin position="150"/>
        <end position="217"/>
    </location>
</feature>
<name>A0A6G1I3X6_9PEZI</name>
<dbReference type="Pfam" id="PF10475">
    <property type="entry name" value="Vps54_N"/>
    <property type="match status" value="1"/>
</dbReference>
<evidence type="ECO:0000256" key="6">
    <source>
        <dbReference type="ARBA" id="ARBA00023034"/>
    </source>
</evidence>
<evidence type="ECO:0000256" key="4">
    <source>
        <dbReference type="ARBA" id="ARBA00022448"/>
    </source>
</evidence>
<feature type="compositionally biased region" description="Polar residues" evidence="9">
    <location>
        <begin position="181"/>
        <end position="199"/>
    </location>
</feature>
<evidence type="ECO:0000256" key="9">
    <source>
        <dbReference type="SAM" id="MobiDB-lite"/>
    </source>
</evidence>
<dbReference type="GO" id="GO:0000938">
    <property type="term" value="C:GARP complex"/>
    <property type="evidence" value="ECO:0007669"/>
    <property type="project" value="InterPro"/>
</dbReference>
<evidence type="ECO:0000256" key="1">
    <source>
        <dbReference type="ARBA" id="ARBA00004601"/>
    </source>
</evidence>
<dbReference type="InterPro" id="IPR012501">
    <property type="entry name" value="Vps54_C"/>
</dbReference>
<feature type="domain" description="Vacuolar protein sorting-associated protein 54 N-terminal" evidence="11">
    <location>
        <begin position="286"/>
        <end position="397"/>
    </location>
</feature>
<evidence type="ECO:0000313" key="13">
    <source>
        <dbReference type="Proteomes" id="UP000799640"/>
    </source>
</evidence>
<evidence type="ECO:0000256" key="3">
    <source>
        <dbReference type="ARBA" id="ARBA00017665"/>
    </source>
</evidence>
<feature type="compositionally biased region" description="Polar residues" evidence="9">
    <location>
        <begin position="262"/>
        <end position="271"/>
    </location>
</feature>
<evidence type="ECO:0000313" key="12">
    <source>
        <dbReference type="EMBL" id="KAF2402972.1"/>
    </source>
</evidence>
<dbReference type="Pfam" id="PF07928">
    <property type="entry name" value="Vps54"/>
    <property type="match status" value="1"/>
</dbReference>
<keyword evidence="7 8" id="KW-0175">Coiled coil</keyword>
<feature type="compositionally biased region" description="Polar residues" evidence="9">
    <location>
        <begin position="561"/>
        <end position="574"/>
    </location>
</feature>
<comment type="similarity">
    <text evidence="2">Belongs to the VPS54 family.</text>
</comment>
<dbReference type="GO" id="GO:0015031">
    <property type="term" value="P:protein transport"/>
    <property type="evidence" value="ECO:0007669"/>
    <property type="project" value="UniProtKB-KW"/>
</dbReference>
<dbReference type="PANTHER" id="PTHR12965">
    <property type="entry name" value="VACUOLAR PROTEIN SORTING 54"/>
    <property type="match status" value="1"/>
</dbReference>
<proteinExistence type="inferred from homology"/>
<feature type="region of interest" description="Disordered" evidence="9">
    <location>
        <begin position="549"/>
        <end position="574"/>
    </location>
</feature>
<feature type="region of interest" description="Disordered" evidence="9">
    <location>
        <begin position="625"/>
        <end position="645"/>
    </location>
</feature>
<dbReference type="GO" id="GO:0042147">
    <property type="term" value="P:retrograde transport, endosome to Golgi"/>
    <property type="evidence" value="ECO:0007669"/>
    <property type="project" value="InterPro"/>
</dbReference>
<protein>
    <recommendedName>
        <fullName evidence="3">Vacuolar protein sorting-associated protein 54</fullName>
    </recommendedName>
</protein>
<feature type="compositionally biased region" description="Polar residues" evidence="9">
    <location>
        <begin position="61"/>
        <end position="72"/>
    </location>
</feature>
<dbReference type="Proteomes" id="UP000799640">
    <property type="component" value="Unassembled WGS sequence"/>
</dbReference>
<dbReference type="PANTHER" id="PTHR12965:SF0">
    <property type="entry name" value="VACUOLAR PROTEIN SORTING-ASSOCIATED PROTEIN 54"/>
    <property type="match status" value="1"/>
</dbReference>
<feature type="domain" description="Vacuolar protein sorting-associated protein 54 C-terminal" evidence="10">
    <location>
        <begin position="829"/>
        <end position="961"/>
    </location>
</feature>
<feature type="compositionally biased region" description="Basic and acidic residues" evidence="9">
    <location>
        <begin position="156"/>
        <end position="165"/>
    </location>
</feature>
<accession>A0A6G1I3X6</accession>
<dbReference type="EMBL" id="ML996690">
    <property type="protein sequence ID" value="KAF2402972.1"/>
    <property type="molecule type" value="Genomic_DNA"/>
</dbReference>
<gene>
    <name evidence="12" type="ORF">EJ06DRAFT_541781</name>
</gene>
<feature type="region of interest" description="Disordered" evidence="9">
    <location>
        <begin position="1079"/>
        <end position="1107"/>
    </location>
</feature>
<evidence type="ECO:0000259" key="11">
    <source>
        <dbReference type="Pfam" id="PF10475"/>
    </source>
</evidence>
<feature type="coiled-coil region" evidence="8">
    <location>
        <begin position="317"/>
        <end position="375"/>
    </location>
</feature>
<dbReference type="InterPro" id="IPR019515">
    <property type="entry name" value="VPS54_N"/>
</dbReference>
<evidence type="ECO:0000256" key="7">
    <source>
        <dbReference type="ARBA" id="ARBA00023054"/>
    </source>
</evidence>
<dbReference type="GO" id="GO:0006896">
    <property type="term" value="P:Golgi to vacuole transport"/>
    <property type="evidence" value="ECO:0007669"/>
    <property type="project" value="TreeGrafter"/>
</dbReference>
<dbReference type="InterPro" id="IPR039745">
    <property type="entry name" value="Vps54"/>
</dbReference>
<evidence type="ECO:0000256" key="2">
    <source>
        <dbReference type="ARBA" id="ARBA00009150"/>
    </source>
</evidence>
<feature type="region of interest" description="Disordered" evidence="9">
    <location>
        <begin position="1"/>
        <end position="72"/>
    </location>
</feature>
<keyword evidence="13" id="KW-1185">Reference proteome</keyword>
<feature type="compositionally biased region" description="Polar residues" evidence="9">
    <location>
        <begin position="1"/>
        <end position="32"/>
    </location>
</feature>
<organism evidence="12 13">
    <name type="scientific">Trichodelitschia bisporula</name>
    <dbReference type="NCBI Taxonomy" id="703511"/>
    <lineage>
        <taxon>Eukaryota</taxon>
        <taxon>Fungi</taxon>
        <taxon>Dikarya</taxon>
        <taxon>Ascomycota</taxon>
        <taxon>Pezizomycotina</taxon>
        <taxon>Dothideomycetes</taxon>
        <taxon>Dothideomycetes incertae sedis</taxon>
        <taxon>Phaeotrichales</taxon>
        <taxon>Phaeotrichaceae</taxon>
        <taxon>Trichodelitschia</taxon>
    </lineage>
</organism>
<reference evidence="12" key="1">
    <citation type="journal article" date="2020" name="Stud. Mycol.">
        <title>101 Dothideomycetes genomes: a test case for predicting lifestyles and emergence of pathogens.</title>
        <authorList>
            <person name="Haridas S."/>
            <person name="Albert R."/>
            <person name="Binder M."/>
            <person name="Bloem J."/>
            <person name="Labutti K."/>
            <person name="Salamov A."/>
            <person name="Andreopoulos B."/>
            <person name="Baker S."/>
            <person name="Barry K."/>
            <person name="Bills G."/>
            <person name="Bluhm B."/>
            <person name="Cannon C."/>
            <person name="Castanera R."/>
            <person name="Culley D."/>
            <person name="Daum C."/>
            <person name="Ezra D."/>
            <person name="Gonzalez J."/>
            <person name="Henrissat B."/>
            <person name="Kuo A."/>
            <person name="Liang C."/>
            <person name="Lipzen A."/>
            <person name="Lutzoni F."/>
            <person name="Magnuson J."/>
            <person name="Mondo S."/>
            <person name="Nolan M."/>
            <person name="Ohm R."/>
            <person name="Pangilinan J."/>
            <person name="Park H.-J."/>
            <person name="Ramirez L."/>
            <person name="Alfaro M."/>
            <person name="Sun H."/>
            <person name="Tritt A."/>
            <person name="Yoshinaga Y."/>
            <person name="Zwiers L.-H."/>
            <person name="Turgeon B."/>
            <person name="Goodwin S."/>
            <person name="Spatafora J."/>
            <person name="Crous P."/>
            <person name="Grigoriev I."/>
        </authorList>
    </citation>
    <scope>NUCLEOTIDE SEQUENCE</scope>
    <source>
        <strain evidence="12">CBS 262.69</strain>
    </source>
</reference>
<sequence>MAARQQSPRENLEATSPSTPTLYSDSYFSNHDWSARPPNRYQPRRGSTASSISSIGGTLDMSAQSRPSAVRDTGQNAISTLLQLPIVRTGLLPHTAAASTAHKPPSTRDIPPVTLTNIPHVDTSAFQPYLHQVGSLFEARARAESEEAAVAQWARGQREPAKEDELQSLPEHGSRGDQQRSRPGSRQGSLSTLSPTEQPQARRRSSGGVSRRAPPAATPLSIIPPIYFEENFRLENPRTFDIVSERSEVVKSPVLASDDSKPSNASANGTAAQPRKALATNAILQEKLSWYLDTVEIHLISSISTASKSFFAALGSLKELHSEAADSVAEIKRLRQDLAQLDKDMAVGGLEIVAMKQRRENLRKLTDAVEQLRCVIAGASHCEELVEHGELETAIDRMAVLEEFTCGKLDRSTVGNFDWLASEVPRQLSDLRRLKALDGFAAGLDQLRARVGKGFESRFLQALLSDLRGHVAGVPSQDTLKRWASASQRSRGLHSGGPSIVPAYLHTNPQLRRNLHSILTGLSRSKYTVAATGALRDAIMREMKQLIRQHLPSSSDDDNESVTSASTRGGRGLSQQDKSAILIRNLCALSPEDAESMLSRIYCAVGEALRRLQVQVKMLLDVTSGQALSSPGTRSPPKSPDMRSIDSAVLNGSAPPPGDLQEELMQALDLSSLLGQAVDVAQTQMIKVLKVRTEQTTHLSPQHFLRYFTLNRLFADECEAVSGRSGAALKGVINSQISEFLAVMADDEKQKLAQIMDADKWEAKDFSDADAIVLNRVLVGMTSDPPAWLAQTHIWEDVSPPAVNGNSAPDTENNSTLAKEKVRSAVIDEEKYILVESVISVLQGIARFQSLMVCIPSISSDVSAALLEYLRLFNSRSCQLVLGAGATRSTAGLKNINTKHMALASQALSFVIALIPYIREFVRRRPGMSGDKTAEFDKVRRLCQDHQVSIHEKLVDIMSTRAGAHISSMRKIDFDADAGRAGASPHMETLTKETATLHRVLNRNLPEISVRMIMDPVFRSYREQWGKAFRETNVQTEAGKERLLRDAEVFNAKLSKIDGAGDIGAFLTNLVREKNIVNGTPAVQSPPLPANGRAPEEAAANGSGGDE</sequence>
<evidence type="ECO:0000259" key="10">
    <source>
        <dbReference type="Pfam" id="PF07928"/>
    </source>
</evidence>
<keyword evidence="5" id="KW-0653">Protein transport</keyword>
<dbReference type="OrthoDB" id="10259024at2759"/>
<dbReference type="GO" id="GO:0005829">
    <property type="term" value="C:cytosol"/>
    <property type="evidence" value="ECO:0007669"/>
    <property type="project" value="GOC"/>
</dbReference>
<dbReference type="GO" id="GO:0019905">
    <property type="term" value="F:syntaxin binding"/>
    <property type="evidence" value="ECO:0007669"/>
    <property type="project" value="TreeGrafter"/>
</dbReference>
<feature type="region of interest" description="Disordered" evidence="9">
    <location>
        <begin position="253"/>
        <end position="274"/>
    </location>
</feature>